<dbReference type="OrthoDB" id="10071381at2759"/>
<feature type="compositionally biased region" description="Polar residues" evidence="1">
    <location>
        <begin position="17"/>
        <end position="27"/>
    </location>
</feature>
<proteinExistence type="predicted"/>
<keyword evidence="3" id="KW-1185">Reference proteome</keyword>
<feature type="compositionally biased region" description="Basic and acidic residues" evidence="1">
    <location>
        <begin position="28"/>
        <end position="56"/>
    </location>
</feature>
<organism evidence="2 3">
    <name type="scientific">Kingdonia uniflora</name>
    <dbReference type="NCBI Taxonomy" id="39325"/>
    <lineage>
        <taxon>Eukaryota</taxon>
        <taxon>Viridiplantae</taxon>
        <taxon>Streptophyta</taxon>
        <taxon>Embryophyta</taxon>
        <taxon>Tracheophyta</taxon>
        <taxon>Spermatophyta</taxon>
        <taxon>Magnoliopsida</taxon>
        <taxon>Ranunculales</taxon>
        <taxon>Circaeasteraceae</taxon>
        <taxon>Kingdonia</taxon>
    </lineage>
</organism>
<dbReference type="Proteomes" id="UP000541444">
    <property type="component" value="Unassembled WGS sequence"/>
</dbReference>
<protein>
    <submittedName>
        <fullName evidence="2">Uncharacterized protein</fullName>
    </submittedName>
</protein>
<gene>
    <name evidence="2" type="ORF">GIB67_004954</name>
</gene>
<dbReference type="EMBL" id="JACGCM010000696">
    <property type="protein sequence ID" value="KAF6168402.1"/>
    <property type="molecule type" value="Genomic_DNA"/>
</dbReference>
<name>A0A7J7NN76_9MAGN</name>
<comment type="caution">
    <text evidence="2">The sequence shown here is derived from an EMBL/GenBank/DDBJ whole genome shotgun (WGS) entry which is preliminary data.</text>
</comment>
<evidence type="ECO:0000313" key="3">
    <source>
        <dbReference type="Proteomes" id="UP000541444"/>
    </source>
</evidence>
<accession>A0A7J7NN76</accession>
<reference evidence="2 3" key="1">
    <citation type="journal article" date="2020" name="IScience">
        <title>Genome Sequencing of the Endangered Kingdonia uniflora (Circaeasteraceae, Ranunculales) Reveals Potential Mechanisms of Evolutionary Specialization.</title>
        <authorList>
            <person name="Sun Y."/>
            <person name="Deng T."/>
            <person name="Zhang A."/>
            <person name="Moore M.J."/>
            <person name="Landis J.B."/>
            <person name="Lin N."/>
            <person name="Zhang H."/>
            <person name="Zhang X."/>
            <person name="Huang J."/>
            <person name="Zhang X."/>
            <person name="Sun H."/>
            <person name="Wang H."/>
        </authorList>
    </citation>
    <scope>NUCLEOTIDE SEQUENCE [LARGE SCALE GENOMIC DNA]</scope>
    <source>
        <strain evidence="2">TB1705</strain>
        <tissue evidence="2">Leaf</tissue>
    </source>
</reference>
<evidence type="ECO:0000256" key="1">
    <source>
        <dbReference type="SAM" id="MobiDB-lite"/>
    </source>
</evidence>
<feature type="region of interest" description="Disordered" evidence="1">
    <location>
        <begin position="16"/>
        <end position="64"/>
    </location>
</feature>
<dbReference type="AlphaFoldDB" id="A0A7J7NN76"/>
<feature type="non-terminal residue" evidence="2">
    <location>
        <position position="1"/>
    </location>
</feature>
<sequence length="64" mass="7351">GIQDCSTIPCMYAADTVQENPEPQINQHSDDRQEGPQVVDRYKEEAPQAEKDVDRRVPRKLKVK</sequence>
<evidence type="ECO:0000313" key="2">
    <source>
        <dbReference type="EMBL" id="KAF6168402.1"/>
    </source>
</evidence>